<keyword evidence="1" id="KW-0677">Repeat</keyword>
<protein>
    <recommendedName>
        <fullName evidence="7">DNA/RNA-binding domain-containing protein</fullName>
    </recommendedName>
</protein>
<feature type="region of interest" description="Disordered" evidence="2">
    <location>
        <begin position="373"/>
        <end position="393"/>
    </location>
</feature>
<feature type="domain" description="Telomerase activating protein Est1-like N-terminal" evidence="4">
    <location>
        <begin position="69"/>
        <end position="193"/>
    </location>
</feature>
<dbReference type="GO" id="GO:0042162">
    <property type="term" value="F:telomeric DNA binding"/>
    <property type="evidence" value="ECO:0007669"/>
    <property type="project" value="TreeGrafter"/>
</dbReference>
<evidence type="ECO:0000259" key="3">
    <source>
        <dbReference type="Pfam" id="PF10373"/>
    </source>
</evidence>
<name>A0A4S4F1N2_CAMSN</name>
<evidence type="ECO:0000259" key="4">
    <source>
        <dbReference type="Pfam" id="PF10374"/>
    </source>
</evidence>
<evidence type="ECO:0000256" key="2">
    <source>
        <dbReference type="SAM" id="MobiDB-lite"/>
    </source>
</evidence>
<dbReference type="Proteomes" id="UP000306102">
    <property type="component" value="Unassembled WGS sequence"/>
</dbReference>
<dbReference type="InterPro" id="IPR045153">
    <property type="entry name" value="Est1/Ebs1-like"/>
</dbReference>
<dbReference type="AlphaFoldDB" id="A0A4S4F1N2"/>
<dbReference type="InterPro" id="IPR011990">
    <property type="entry name" value="TPR-like_helical_dom_sf"/>
</dbReference>
<dbReference type="GO" id="GO:0000184">
    <property type="term" value="P:nuclear-transcribed mRNA catabolic process, nonsense-mediated decay"/>
    <property type="evidence" value="ECO:0007669"/>
    <property type="project" value="TreeGrafter"/>
</dbReference>
<dbReference type="Gene3D" id="1.25.40.10">
    <property type="entry name" value="Tetratricopeptide repeat domain"/>
    <property type="match status" value="1"/>
</dbReference>
<evidence type="ECO:0008006" key="7">
    <source>
        <dbReference type="Google" id="ProtNLM"/>
    </source>
</evidence>
<keyword evidence="6" id="KW-1185">Reference proteome</keyword>
<feature type="domain" description="DNA/RNA-binding" evidence="3">
    <location>
        <begin position="206"/>
        <end position="268"/>
    </location>
</feature>
<dbReference type="EMBL" id="SDRB02000524">
    <property type="protein sequence ID" value="THG23072.1"/>
    <property type="molecule type" value="Genomic_DNA"/>
</dbReference>
<feature type="domain" description="DNA/RNA-binding" evidence="3">
    <location>
        <begin position="410"/>
        <end position="627"/>
    </location>
</feature>
<sequence length="1129" mass="126040">MTIPMDNTLDLSTRERVQRLYTKNVELENKRRKAAHARIPSDPNAWQQMRENYEAIVLEDHAFSEQHEIEYALWQLHYRRIEELRAHLSAALASAGSATSQNGKGATRPGPDRIAKIRTQFKTFLSEATGFYHDLMVKIRSKYGLPLGYFSDDQQNQILSQDGNISAEVMKGLVSCHRCLIYLGDLGRYKGLYGEGESKARDFAAASSYYMQASSLWPSSGNPHHQLAILASYSGDELLTIYRYFRSLAVDNPFSTARDNLIIAFEKTIWIPVLAGQLGRTVCCLKFGLLGFGMANVDTLCLEILSKPDRSSVSQSQSSDVDRSLRRRSKPSDVDRSPLTSIDRSPQSLLQSSSKNRQNYSQLFGDAKASVKMPPARMTGKGRGKGKGETRVPKDDRVEASLVKEKASLPEIFKAFSICFVRLNGILFTRTSLETFGELFSMARSDLLELLACGPDEEYNFGSDAAECRLVIIRLIAILIFTVHNANKEIENQSYAEILQRSVLLQNAFTAIFEFMGHIILRCIQLNDPSTSYMLPGIMVFVEWLACRQDIAVGTEVEEKQASARSFFWDNYVSFLNKLLSSGFSSINENEDETCFFNMSRYDECETANRLALFEDFELRGFLPLLPAQLILDFSRKHSFESDGGNKGKKARVQRIIAAAKALSNVVRVGKQGIYFDPKLKRFAIGVEPQMSDDYLLCSSLEIPRLNGTMQENPAESQVNLGLLQPKPQLYMEGEEEDEEIVFKPTVSEKHTDAASKPSSFEVLGSVVNCSKADCAKADSGNNVGFVSASNDGFLLPNAFNTSSRPPTSLANITAQYLQPIQPNTSMWLAQEQVSIANELTNLSLLENGFPMKHGLQDHLGALQPIALPVPFPHQYVNLSAGNKYPVQVSETAVPSKFDSIMSSGTVLDSLSMKPLSMMPAGLRKNPVSRPIRHSGPPPGFNSVPPKLVDESLSGVRLKNENPPIDDYSWLDGYQLPSSTQGIGFSNTINQSAEAYPVSKINSSMGMVGFPFPGKQVSTLQVHGEKQNGWQDYQFSERLKLYQEQEQQFQKGNQQSITLPEQYQVTWCYQFRVRLCRANVIFCWNMDGLGLLQALADEQSCLEVLRDLIELNKSYVKSLVNPGLECDGR</sequence>
<dbReference type="GO" id="GO:0070034">
    <property type="term" value="F:telomerase RNA binding"/>
    <property type="evidence" value="ECO:0007669"/>
    <property type="project" value="TreeGrafter"/>
</dbReference>
<dbReference type="InterPro" id="IPR018834">
    <property type="entry name" value="DNA/RNA-bd_Est1-type"/>
</dbReference>
<dbReference type="STRING" id="542762.A0A4S4F1N2"/>
<dbReference type="PANTHER" id="PTHR15696:SF25">
    <property type="entry name" value="OS08G0305300 PROTEIN"/>
    <property type="match status" value="1"/>
</dbReference>
<dbReference type="FunFam" id="1.25.40.10:FF:000225">
    <property type="entry name" value="Protein SMG7"/>
    <property type="match status" value="1"/>
</dbReference>
<organism evidence="5 6">
    <name type="scientific">Camellia sinensis var. sinensis</name>
    <name type="common">China tea</name>
    <dbReference type="NCBI Taxonomy" id="542762"/>
    <lineage>
        <taxon>Eukaryota</taxon>
        <taxon>Viridiplantae</taxon>
        <taxon>Streptophyta</taxon>
        <taxon>Embryophyta</taxon>
        <taxon>Tracheophyta</taxon>
        <taxon>Spermatophyta</taxon>
        <taxon>Magnoliopsida</taxon>
        <taxon>eudicotyledons</taxon>
        <taxon>Gunneridae</taxon>
        <taxon>Pentapetalae</taxon>
        <taxon>asterids</taxon>
        <taxon>Ericales</taxon>
        <taxon>Theaceae</taxon>
        <taxon>Camellia</taxon>
    </lineage>
</organism>
<reference evidence="5 6" key="1">
    <citation type="journal article" date="2018" name="Proc. Natl. Acad. Sci. U.S.A.">
        <title>Draft genome sequence of Camellia sinensis var. sinensis provides insights into the evolution of the tea genome and tea quality.</title>
        <authorList>
            <person name="Wei C."/>
            <person name="Yang H."/>
            <person name="Wang S."/>
            <person name="Zhao J."/>
            <person name="Liu C."/>
            <person name="Gao L."/>
            <person name="Xia E."/>
            <person name="Lu Y."/>
            <person name="Tai Y."/>
            <person name="She G."/>
            <person name="Sun J."/>
            <person name="Cao H."/>
            <person name="Tong W."/>
            <person name="Gao Q."/>
            <person name="Li Y."/>
            <person name="Deng W."/>
            <person name="Jiang X."/>
            <person name="Wang W."/>
            <person name="Chen Q."/>
            <person name="Zhang S."/>
            <person name="Li H."/>
            <person name="Wu J."/>
            <person name="Wang P."/>
            <person name="Li P."/>
            <person name="Shi C."/>
            <person name="Zheng F."/>
            <person name="Jian J."/>
            <person name="Huang B."/>
            <person name="Shan D."/>
            <person name="Shi M."/>
            <person name="Fang C."/>
            <person name="Yue Y."/>
            <person name="Li F."/>
            <person name="Li D."/>
            <person name="Wei S."/>
            <person name="Han B."/>
            <person name="Jiang C."/>
            <person name="Yin Y."/>
            <person name="Xia T."/>
            <person name="Zhang Z."/>
            <person name="Bennetzen J.L."/>
            <person name="Zhao S."/>
            <person name="Wan X."/>
        </authorList>
    </citation>
    <scope>NUCLEOTIDE SEQUENCE [LARGE SCALE GENOMIC DNA]</scope>
    <source>
        <strain evidence="6">cv. Shuchazao</strain>
        <tissue evidence="5">Leaf</tissue>
    </source>
</reference>
<dbReference type="PANTHER" id="PTHR15696">
    <property type="entry name" value="SMG-7 SUPPRESSOR WITH MORPHOLOGICAL EFFECT ON GENITALIA PROTEIN 7"/>
    <property type="match status" value="1"/>
</dbReference>
<gene>
    <name evidence="5" type="ORF">TEA_019902</name>
</gene>
<feature type="compositionally biased region" description="Polar residues" evidence="2">
    <location>
        <begin position="338"/>
        <end position="356"/>
    </location>
</feature>
<proteinExistence type="predicted"/>
<dbReference type="Pfam" id="PF10374">
    <property type="entry name" value="EST1"/>
    <property type="match status" value="1"/>
</dbReference>
<comment type="caution">
    <text evidence="5">The sequence shown here is derived from an EMBL/GenBank/DDBJ whole genome shotgun (WGS) entry which is preliminary data.</text>
</comment>
<evidence type="ECO:0000256" key="1">
    <source>
        <dbReference type="ARBA" id="ARBA00022737"/>
    </source>
</evidence>
<accession>A0A4S4F1N2</accession>
<feature type="region of interest" description="Disordered" evidence="2">
    <location>
        <begin position="311"/>
        <end position="356"/>
    </location>
</feature>
<dbReference type="Pfam" id="PF10373">
    <property type="entry name" value="EST1_DNA_bind"/>
    <property type="match status" value="2"/>
</dbReference>
<dbReference type="SUPFAM" id="SSF48452">
    <property type="entry name" value="TPR-like"/>
    <property type="match status" value="1"/>
</dbReference>
<feature type="compositionally biased region" description="Basic and acidic residues" evidence="2">
    <location>
        <begin position="320"/>
        <end position="336"/>
    </location>
</feature>
<dbReference type="InterPro" id="IPR019458">
    <property type="entry name" value="Est1-like_N"/>
</dbReference>
<evidence type="ECO:0000313" key="5">
    <source>
        <dbReference type="EMBL" id="THG23072.1"/>
    </source>
</evidence>
<evidence type="ECO:0000313" key="6">
    <source>
        <dbReference type="Proteomes" id="UP000306102"/>
    </source>
</evidence>
<dbReference type="GO" id="GO:0005697">
    <property type="term" value="C:telomerase holoenzyme complex"/>
    <property type="evidence" value="ECO:0007669"/>
    <property type="project" value="TreeGrafter"/>
</dbReference>